<reference evidence="1" key="2">
    <citation type="submission" date="2020-11" db="EMBL/GenBank/DDBJ databases">
        <authorList>
            <person name="McCartney M.A."/>
            <person name="Auch B."/>
            <person name="Kono T."/>
            <person name="Mallez S."/>
            <person name="Becker A."/>
            <person name="Gohl D.M."/>
            <person name="Silverstein K.A.T."/>
            <person name="Koren S."/>
            <person name="Bechman K.B."/>
            <person name="Herman A."/>
            <person name="Abrahante J.E."/>
            <person name="Garbe J."/>
        </authorList>
    </citation>
    <scope>NUCLEOTIDE SEQUENCE</scope>
    <source>
        <strain evidence="1">Duluth1</strain>
        <tissue evidence="1">Whole animal</tissue>
    </source>
</reference>
<dbReference type="Proteomes" id="UP000828390">
    <property type="component" value="Unassembled WGS sequence"/>
</dbReference>
<dbReference type="EMBL" id="JAIWYP010000003">
    <property type="protein sequence ID" value="KAH3856023.1"/>
    <property type="molecule type" value="Genomic_DNA"/>
</dbReference>
<reference evidence="1" key="1">
    <citation type="journal article" date="2019" name="bioRxiv">
        <title>The Genome of the Zebra Mussel, Dreissena polymorpha: A Resource for Invasive Species Research.</title>
        <authorList>
            <person name="McCartney M.A."/>
            <person name="Auch B."/>
            <person name="Kono T."/>
            <person name="Mallez S."/>
            <person name="Zhang Y."/>
            <person name="Obille A."/>
            <person name="Becker A."/>
            <person name="Abrahante J.E."/>
            <person name="Garbe J."/>
            <person name="Badalamenti J.P."/>
            <person name="Herman A."/>
            <person name="Mangelson H."/>
            <person name="Liachko I."/>
            <person name="Sullivan S."/>
            <person name="Sone E.D."/>
            <person name="Koren S."/>
            <person name="Silverstein K.A.T."/>
            <person name="Beckman K.B."/>
            <person name="Gohl D.M."/>
        </authorList>
    </citation>
    <scope>NUCLEOTIDE SEQUENCE</scope>
    <source>
        <strain evidence="1">Duluth1</strain>
        <tissue evidence="1">Whole animal</tissue>
    </source>
</reference>
<dbReference type="AlphaFoldDB" id="A0A9D4LE08"/>
<protein>
    <submittedName>
        <fullName evidence="1">Uncharacterized protein</fullName>
    </submittedName>
</protein>
<name>A0A9D4LE08_DREPO</name>
<organism evidence="1 2">
    <name type="scientific">Dreissena polymorpha</name>
    <name type="common">Zebra mussel</name>
    <name type="synonym">Mytilus polymorpha</name>
    <dbReference type="NCBI Taxonomy" id="45954"/>
    <lineage>
        <taxon>Eukaryota</taxon>
        <taxon>Metazoa</taxon>
        <taxon>Spiralia</taxon>
        <taxon>Lophotrochozoa</taxon>
        <taxon>Mollusca</taxon>
        <taxon>Bivalvia</taxon>
        <taxon>Autobranchia</taxon>
        <taxon>Heteroconchia</taxon>
        <taxon>Euheterodonta</taxon>
        <taxon>Imparidentia</taxon>
        <taxon>Neoheterodontei</taxon>
        <taxon>Myida</taxon>
        <taxon>Dreissenoidea</taxon>
        <taxon>Dreissenidae</taxon>
        <taxon>Dreissena</taxon>
    </lineage>
</organism>
<evidence type="ECO:0000313" key="2">
    <source>
        <dbReference type="Proteomes" id="UP000828390"/>
    </source>
</evidence>
<comment type="caution">
    <text evidence="1">The sequence shown here is derived from an EMBL/GenBank/DDBJ whole genome shotgun (WGS) entry which is preliminary data.</text>
</comment>
<sequence length="56" mass="6388">MRQEESGRCIRIFAPLTANAHPCHSCFAGKVQVWHPSQLSPLTREVGDRIIHDPFF</sequence>
<proteinExistence type="predicted"/>
<evidence type="ECO:0000313" key="1">
    <source>
        <dbReference type="EMBL" id="KAH3856023.1"/>
    </source>
</evidence>
<keyword evidence="2" id="KW-1185">Reference proteome</keyword>
<gene>
    <name evidence="1" type="ORF">DPMN_098603</name>
</gene>
<accession>A0A9D4LE08</accession>